<dbReference type="SUPFAM" id="SSF52374">
    <property type="entry name" value="Nucleotidylyl transferase"/>
    <property type="match status" value="1"/>
</dbReference>
<keyword evidence="4 12" id="KW-0547">Nucleotide-binding</keyword>
<evidence type="ECO:0000256" key="4">
    <source>
        <dbReference type="ARBA" id="ARBA00022741"/>
    </source>
</evidence>
<evidence type="ECO:0000256" key="13">
    <source>
        <dbReference type="SAM" id="MobiDB-lite"/>
    </source>
</evidence>
<evidence type="ECO:0000256" key="11">
    <source>
        <dbReference type="ARBA" id="ARBA00049595"/>
    </source>
</evidence>
<accession>A0A7R9JER3</accession>
<dbReference type="InterPro" id="IPR035684">
    <property type="entry name" value="ArgRS_core"/>
</dbReference>
<dbReference type="Gene3D" id="3.40.50.620">
    <property type="entry name" value="HUPs"/>
    <property type="match status" value="1"/>
</dbReference>
<evidence type="ECO:0000256" key="5">
    <source>
        <dbReference type="ARBA" id="ARBA00022840"/>
    </source>
</evidence>
<evidence type="ECO:0000256" key="1">
    <source>
        <dbReference type="ARBA" id="ARBA00005594"/>
    </source>
</evidence>
<organism evidence="15">
    <name type="scientific">Timema californicum</name>
    <name type="common">California timema</name>
    <name type="synonym">Walking stick</name>
    <dbReference type="NCBI Taxonomy" id="61474"/>
    <lineage>
        <taxon>Eukaryota</taxon>
        <taxon>Metazoa</taxon>
        <taxon>Ecdysozoa</taxon>
        <taxon>Arthropoda</taxon>
        <taxon>Hexapoda</taxon>
        <taxon>Insecta</taxon>
        <taxon>Pterygota</taxon>
        <taxon>Neoptera</taxon>
        <taxon>Polyneoptera</taxon>
        <taxon>Phasmatodea</taxon>
        <taxon>Timematodea</taxon>
        <taxon>Timematoidea</taxon>
        <taxon>Timematidae</taxon>
        <taxon>Timema</taxon>
    </lineage>
</organism>
<comment type="similarity">
    <text evidence="1 12">Belongs to the class-I aminoacyl-tRNA synthetase family.</text>
</comment>
<proteinExistence type="inferred from homology"/>
<evidence type="ECO:0000313" key="15">
    <source>
        <dbReference type="EMBL" id="CAD7577633.1"/>
    </source>
</evidence>
<feature type="domain" description="DALR anticodon binding" evidence="14">
    <location>
        <begin position="463"/>
        <end position="551"/>
    </location>
</feature>
<evidence type="ECO:0000256" key="2">
    <source>
        <dbReference type="ARBA" id="ARBA00012837"/>
    </source>
</evidence>
<evidence type="ECO:0000256" key="3">
    <source>
        <dbReference type="ARBA" id="ARBA00022598"/>
    </source>
</evidence>
<evidence type="ECO:0000256" key="8">
    <source>
        <dbReference type="ARBA" id="ARBA00033033"/>
    </source>
</evidence>
<dbReference type="Pfam" id="PF00750">
    <property type="entry name" value="tRNA-synt_1d"/>
    <property type="match status" value="1"/>
</dbReference>
<comment type="catalytic activity">
    <reaction evidence="10">
        <text>tRNA(Arg) + L-arginine + ATP = L-arginyl-tRNA(Arg) + AMP + diphosphate</text>
        <dbReference type="Rhea" id="RHEA:20301"/>
        <dbReference type="Rhea" id="RHEA-COMP:9658"/>
        <dbReference type="Rhea" id="RHEA-COMP:9673"/>
        <dbReference type="ChEBI" id="CHEBI:30616"/>
        <dbReference type="ChEBI" id="CHEBI:32682"/>
        <dbReference type="ChEBI" id="CHEBI:33019"/>
        <dbReference type="ChEBI" id="CHEBI:78442"/>
        <dbReference type="ChEBI" id="CHEBI:78513"/>
        <dbReference type="ChEBI" id="CHEBI:456215"/>
        <dbReference type="EC" id="6.1.1.19"/>
    </reaction>
</comment>
<name>A0A7R9JER3_TIMCA</name>
<keyword evidence="5 12" id="KW-0067">ATP-binding</keyword>
<evidence type="ECO:0000259" key="14">
    <source>
        <dbReference type="SMART" id="SM00836"/>
    </source>
</evidence>
<dbReference type="GO" id="GO:0006420">
    <property type="term" value="P:arginyl-tRNA aminoacylation"/>
    <property type="evidence" value="ECO:0007669"/>
    <property type="project" value="InterPro"/>
</dbReference>
<dbReference type="PRINTS" id="PR01038">
    <property type="entry name" value="TRNASYNTHARG"/>
</dbReference>
<dbReference type="InterPro" id="IPR001278">
    <property type="entry name" value="Arg-tRNA-ligase"/>
</dbReference>
<dbReference type="CDD" id="cd00671">
    <property type="entry name" value="ArgRS_core"/>
    <property type="match status" value="1"/>
</dbReference>
<protein>
    <recommendedName>
        <fullName evidence="9">Probable arginine--tRNA ligase, mitochondrial</fullName>
        <ecNumber evidence="2">6.1.1.19</ecNumber>
    </recommendedName>
    <alternativeName>
        <fullName evidence="8">Arginyl-tRNA synthetase</fullName>
    </alternativeName>
</protein>
<dbReference type="InterPro" id="IPR008909">
    <property type="entry name" value="DALR_anticod-bd"/>
</dbReference>
<keyword evidence="6 12" id="KW-0648">Protein biosynthesis</keyword>
<evidence type="ECO:0000256" key="9">
    <source>
        <dbReference type="ARBA" id="ARBA00039495"/>
    </source>
</evidence>
<evidence type="ECO:0000256" key="7">
    <source>
        <dbReference type="ARBA" id="ARBA00023146"/>
    </source>
</evidence>
<keyword evidence="3 12" id="KW-0436">Ligase</keyword>
<comment type="function">
    <text evidence="11">Catalyzes the attachment of arginine to tRNA(Arg) in a two-step reaction: arginine is first activated by ATP to form Arg-AMP and then transferred to the acceptor end of tRNA(Arg).</text>
</comment>
<reference evidence="15" key="1">
    <citation type="submission" date="2020-11" db="EMBL/GenBank/DDBJ databases">
        <authorList>
            <person name="Tran Van P."/>
        </authorList>
    </citation>
    <scope>NUCLEOTIDE SEQUENCE</scope>
</reference>
<dbReference type="GO" id="GO:0005524">
    <property type="term" value="F:ATP binding"/>
    <property type="evidence" value="ECO:0007669"/>
    <property type="project" value="UniProtKB-KW"/>
</dbReference>
<feature type="region of interest" description="Disordered" evidence="13">
    <location>
        <begin position="611"/>
        <end position="661"/>
    </location>
</feature>
<dbReference type="GO" id="GO:0004814">
    <property type="term" value="F:arginine-tRNA ligase activity"/>
    <property type="evidence" value="ECO:0007669"/>
    <property type="project" value="UniProtKB-EC"/>
</dbReference>
<evidence type="ECO:0000256" key="12">
    <source>
        <dbReference type="RuleBase" id="RU363038"/>
    </source>
</evidence>
<dbReference type="PANTHER" id="PTHR11956:SF11">
    <property type="entry name" value="ARGININE--TRNA LIGASE, MITOCHONDRIAL-RELATED"/>
    <property type="match status" value="1"/>
</dbReference>
<keyword evidence="7 12" id="KW-0030">Aminoacyl-tRNA synthetase</keyword>
<dbReference type="EMBL" id="OE185919">
    <property type="protein sequence ID" value="CAD7577633.1"/>
    <property type="molecule type" value="Genomic_DNA"/>
</dbReference>
<dbReference type="EC" id="6.1.1.19" evidence="2"/>
<evidence type="ECO:0000256" key="10">
    <source>
        <dbReference type="ARBA" id="ARBA00049339"/>
    </source>
</evidence>
<dbReference type="FunFam" id="3.40.50.620:FF:000058">
    <property type="entry name" value="Mitochondrial arginyl-tRNA synthetase"/>
    <property type="match status" value="1"/>
</dbReference>
<dbReference type="SMART" id="SM00836">
    <property type="entry name" value="DALR_1"/>
    <property type="match status" value="1"/>
</dbReference>
<dbReference type="InterPro" id="IPR014729">
    <property type="entry name" value="Rossmann-like_a/b/a_fold"/>
</dbReference>
<dbReference type="InterPro" id="IPR009080">
    <property type="entry name" value="tRNAsynth_Ia_anticodon-bd"/>
</dbReference>
<gene>
    <name evidence="15" type="ORF">TCMB3V08_LOCUS10181</name>
</gene>
<sequence>MTVLDAIRGNESLKNTSSLLSRQLFISLNKNGGDVEVQMPINIFHNHFQSPLSENKTILSVSEIKKLFNKTDFVTDVQELGEGNGKKIVFRMNKHRFLKDVLEDILDNSKGHRTNSSIRFPSFDEKIVVEYSSPNIAKPFHMGHLRSTIIGNFISNLHEHLGGKVVRINYLGDWGTQFGLLQVGLNMSNYTDEMIKHNPIQLLYQAYVTANQAAQNDSALGAKAREIFKSLEEGSFADIKKWENYRNYTVDELQRIYKRLGVTFDEYEWESMYSTVQIKNVLDQLEEKGILKLEEDGRKVVNLDNNRRATLVKSDGTTLYLTRDIAAALHRYDRHSFDRLLYVVENGQNDHFTALMGTMKQMDLFWAERMRHVKFGRIRGMSTRKGSVVFLKDVLDETRDLMHKKQLESPNTRIDLRSVSDTTSDILGVSAVIVNDLKQRRQRDYEFDWNKALQLQGDTGTKLQYTHCRLYSLEQNCGAQLPTECDPSVLQEIEAVLLVVEVASNLTNQAFKVLRIKDQDPHIASQRLLLFHSSRRVLQQGMNILGPVVTLGRDVCAVIYQRLDTLRQFVQGRDVQRGVAVLVPEVHVGSPTDQCFDYVEREQRLTNYRVQGRAMRSRRSHRLSVVSQRTPETGSSPPDAAGFDHGSSLHQPPPLSLRGGSPLVHVTPAFVDQQLDAFHGVGFDRRMKRAPVETIPVTMPLGVYQPGHIGSVSKRGAVKGRVGLHPQVDGGPFVDEEPTTLQPTAESAQMQGAETFRRFAESDVRPTIQQTVHDVFEYEVRAPEQGDVLLHLASRREHPPDVIACHLSGLYLLQQLVVTRGGLHHLEEILSDVI</sequence>
<dbReference type="SUPFAM" id="SSF47323">
    <property type="entry name" value="Anticodon-binding domain of a subclass of class I aminoacyl-tRNA synthetases"/>
    <property type="match status" value="1"/>
</dbReference>
<evidence type="ECO:0000256" key="6">
    <source>
        <dbReference type="ARBA" id="ARBA00022917"/>
    </source>
</evidence>
<dbReference type="PANTHER" id="PTHR11956">
    <property type="entry name" value="ARGINYL-TRNA SYNTHETASE"/>
    <property type="match status" value="1"/>
</dbReference>
<dbReference type="GO" id="GO:0032543">
    <property type="term" value="P:mitochondrial translation"/>
    <property type="evidence" value="ECO:0007669"/>
    <property type="project" value="TreeGrafter"/>
</dbReference>
<dbReference type="AlphaFoldDB" id="A0A7R9JER3"/>
<dbReference type="InterPro" id="IPR001412">
    <property type="entry name" value="aa-tRNA-synth_I_CS"/>
</dbReference>
<dbReference type="PROSITE" id="PS00178">
    <property type="entry name" value="AA_TRNA_LIGASE_I"/>
    <property type="match status" value="1"/>
</dbReference>
<dbReference type="GO" id="GO:0005739">
    <property type="term" value="C:mitochondrion"/>
    <property type="evidence" value="ECO:0007669"/>
    <property type="project" value="TreeGrafter"/>
</dbReference>
<dbReference type="NCBIfam" id="TIGR00456">
    <property type="entry name" value="argS"/>
    <property type="match status" value="1"/>
</dbReference>